<dbReference type="SMART" id="SM00015">
    <property type="entry name" value="IQ"/>
    <property type="match status" value="4"/>
</dbReference>
<gene>
    <name evidence="7" type="ORF">AB1Y20_015078</name>
</gene>
<evidence type="ECO:0000313" key="7">
    <source>
        <dbReference type="EMBL" id="KAL1526364.1"/>
    </source>
</evidence>
<feature type="compositionally biased region" description="Polar residues" evidence="5">
    <location>
        <begin position="371"/>
        <end position="383"/>
    </location>
</feature>
<feature type="domain" description="EF-hand" evidence="6">
    <location>
        <begin position="1920"/>
        <end position="1955"/>
    </location>
</feature>
<dbReference type="EMBL" id="JBGBPQ010000003">
    <property type="protein sequence ID" value="KAL1526364.1"/>
    <property type="molecule type" value="Genomic_DNA"/>
</dbReference>
<evidence type="ECO:0000313" key="8">
    <source>
        <dbReference type="Proteomes" id="UP001515480"/>
    </source>
</evidence>
<dbReference type="SMART" id="SM00054">
    <property type="entry name" value="EFh"/>
    <property type="match status" value="4"/>
</dbReference>
<evidence type="ECO:0000256" key="2">
    <source>
        <dbReference type="ARBA" id="ARBA00022737"/>
    </source>
</evidence>
<reference evidence="7 8" key="1">
    <citation type="journal article" date="2024" name="Science">
        <title>Giant polyketide synthase enzymes in the biosynthesis of giant marine polyether toxins.</title>
        <authorList>
            <person name="Fallon T.R."/>
            <person name="Shende V.V."/>
            <person name="Wierzbicki I.H."/>
            <person name="Pendleton A.L."/>
            <person name="Watervoot N.F."/>
            <person name="Auber R.P."/>
            <person name="Gonzalez D.J."/>
            <person name="Wisecaver J.H."/>
            <person name="Moore B.S."/>
        </authorList>
    </citation>
    <scope>NUCLEOTIDE SEQUENCE [LARGE SCALE GENOMIC DNA]</scope>
    <source>
        <strain evidence="7 8">12B1</strain>
    </source>
</reference>
<evidence type="ECO:0000259" key="6">
    <source>
        <dbReference type="PROSITE" id="PS50222"/>
    </source>
</evidence>
<feature type="region of interest" description="Disordered" evidence="5">
    <location>
        <begin position="1075"/>
        <end position="1235"/>
    </location>
</feature>
<dbReference type="Pfam" id="PF13499">
    <property type="entry name" value="EF-hand_7"/>
    <property type="match status" value="1"/>
</dbReference>
<protein>
    <recommendedName>
        <fullName evidence="6">EF-hand domain-containing protein</fullName>
    </recommendedName>
</protein>
<feature type="compositionally biased region" description="Basic and acidic residues" evidence="5">
    <location>
        <begin position="1208"/>
        <end position="1220"/>
    </location>
</feature>
<proteinExistence type="predicted"/>
<dbReference type="InterPro" id="IPR016024">
    <property type="entry name" value="ARM-type_fold"/>
</dbReference>
<feature type="domain" description="EF-hand" evidence="6">
    <location>
        <begin position="1761"/>
        <end position="1796"/>
    </location>
</feature>
<feature type="compositionally biased region" description="Basic and acidic residues" evidence="5">
    <location>
        <begin position="1119"/>
        <end position="1130"/>
    </location>
</feature>
<dbReference type="PROSITE" id="PS50222">
    <property type="entry name" value="EF_HAND_2"/>
    <property type="match status" value="4"/>
</dbReference>
<feature type="domain" description="EF-hand" evidence="6">
    <location>
        <begin position="1884"/>
        <end position="1919"/>
    </location>
</feature>
<accession>A0AB34JVP4</accession>
<dbReference type="InterPro" id="IPR000048">
    <property type="entry name" value="IQ_motif_EF-hand-BS"/>
</dbReference>
<evidence type="ECO:0000256" key="3">
    <source>
        <dbReference type="ARBA" id="ARBA00022837"/>
    </source>
</evidence>
<name>A0AB34JVP4_PRYPA</name>
<keyword evidence="2" id="KW-0677">Repeat</keyword>
<feature type="region of interest" description="Disordered" evidence="5">
    <location>
        <begin position="1586"/>
        <end position="1615"/>
    </location>
</feature>
<dbReference type="InterPro" id="IPR018247">
    <property type="entry name" value="EF_Hand_1_Ca_BS"/>
</dbReference>
<dbReference type="PROSITE" id="PS50096">
    <property type="entry name" value="IQ"/>
    <property type="match status" value="5"/>
</dbReference>
<dbReference type="Pfam" id="PF13833">
    <property type="entry name" value="EF-hand_8"/>
    <property type="match status" value="1"/>
</dbReference>
<keyword evidence="3" id="KW-0106">Calcium</keyword>
<keyword evidence="1" id="KW-0479">Metal-binding</keyword>
<feature type="coiled-coil region" evidence="4">
    <location>
        <begin position="1330"/>
        <end position="1398"/>
    </location>
</feature>
<feature type="domain" description="EF-hand" evidence="6">
    <location>
        <begin position="1801"/>
        <end position="1836"/>
    </location>
</feature>
<feature type="region of interest" description="Disordered" evidence="5">
    <location>
        <begin position="1655"/>
        <end position="1676"/>
    </location>
</feature>
<evidence type="ECO:0000256" key="1">
    <source>
        <dbReference type="ARBA" id="ARBA00022723"/>
    </source>
</evidence>
<dbReference type="Proteomes" id="UP001515480">
    <property type="component" value="Unassembled WGS sequence"/>
</dbReference>
<sequence>MASLDEGVLLHLVAALRSANPQEQGSALTQLAQLVDISFGEEAERLCAQLRAHGAMEEIGRLLEAPEPYNHQMALLLVGNVASDAVDSQASLTRARLQRVDAFSKLLRYVFSSDWITLVYALGAVQNTCTELEYVEMMQRAGCVPRLQDLIRQGDEPIQQYAQGCLTNMRQTILTASPARRVSDQRYDDAARRVQRHARGRQARKKYGELRLLKDLNGGELPEQAKATAHQQLLRRLEEFKQSPRSRQQSQKSVVLVEEQRPALNLLEEETAARQRLEMANAAADAAQLAQAALEGKRHRDELMVGRSNSALHRASPPLPSWASHTTRAHDFVCVRRDSTSAPQNICPRLHESTHAEIAIPPAEAYWHTPRSLTDASGSSGSLPTAAVDDKMPSVGVRPTPFLQIARPRQVEDRIAISGAGAEATGLRVGDSEDLIAITDAAAKANGKVVMKCEDQTVHAEAGAEANVAVVEANEGQIAISTGAQVNEAVVGVSEDQITITLTGADTIGVVDGESEDQMVSTAAGSQADGAVGESENQLATTSVGVHANGAVARESEEQMVITDAGADANAAATGESDEQMVITDAGGEATVAVVGESEGQMVITDAGGEASVAVVEESEGQMVITTDANGAVVGQREEQMAINATGAGEDRAVVGEREEQMVIAARGAEADVVVVGASEEQISITSVGAEADGAVVGSGEQMAITAPADANVAVDGEMKEQMVITAAGAEANGAVVEESERKMVITDTGVTADVALVVEQVASEVPTPAPLQAEAATAAESVVSMAVEAALREAELEMELARTLDGAHPEGEAKGAEARAPEMRIASVPAGVSADRAPTATQLASVVPPPVTIAMQEAPAEAAVETGLAHGALEGREADIIYSYATASAEVVESEAVQQQAPDREWPKQSGHFEETVSASEHEDAADIARGFVRLIIGVAVEQLKASPQSLPIPFTRSAHEREQARCLDREREQREHAADLASSLVRQIIYSAVEETKDCSPRPPIPLTGGDVACAEDMRSEAPSATPVAAEVRDAPLHDALPAPTVAVHDPVVEATPIPSASEESLDMHAPHLEGESPALSCGADSLPPPPGGSADKATAESSAAESIQAAMRGKLSRMEAQSRREAAQADEGAVEDSATPCVAVLDAPDAKQERPSSVLGAGGTTRQPLELPTEQHPSSPNVEGAVEGTSGAQGSATKKGVRKARFSELTEGERLAAERQAWPDPPAARARQLEEIRSKQKEEERRALEREAAAAAAAAAEQEKRRLAALEAARQRRAQEDVCNAAVRFEVAGFERDRERRAMECIKRRTIPWLRCAVRRYRARKKRKELSEGKQKKKLELEAAQRKFEVTQRKQAAEASRKQRAKMQHDAEQHLKKMEADRAQAAVKLQSASRREQARKTFKLKKQSAITIERYHRGRLARRHCSSQMAERQSARRYELAALGIQASYRRSKSIVVAKQRRQRLLVLKSRRGSPPGRGSPADFFAANLQAVHRGKKARRRAEQLRAKEAAERAEWATLRYGLHQSISMKLSAESSQVVVDINGPEVVAVVSAAFETTSAMWRLAHSPRNKRRRPMVRGFDIEPEGTLFGMPPPHRPRSGRPPTPSVSAAPAGVSPLLKHLPASLHARASHVASEQMGHSFSLPLLASASPRSLSPQLGASSRADRSKPLSLESQLARTKSNLSLGNSDAAQSRLGSTLSFPQLPISDISEESPPHCSCSNAALDDVPLDWMPIALEQGSSLGKSHIATEELRRRLAGHMRKVLEAFEYWAANRDKQISRDEFRRTLKTSARDLDLRCSKADIDSLFDSLDVSGTGTIEFVDLKRMMLQEQQLTRSLRERGVTKYALRNGLQHSTSAPSKRHLQLGTHPALAEELRLSLTANAARAVDLFKKWDADGDGAITRSEFHRAIPMLGIVAPPREIDRIFDEFDLDGSGDISSAELHHALRVGATVQLPPKLQAGGAGEIVLKAKTQQPLRSKPKPIRELDELLKMLPGGARHADLPVELPAVARNSLSNLVATKKTQRAWADDKRVQPGAKFFPIRQLRTFVEVDSDD</sequence>
<dbReference type="SUPFAM" id="SSF47473">
    <property type="entry name" value="EF-hand"/>
    <property type="match status" value="1"/>
</dbReference>
<dbReference type="Gene3D" id="1.10.238.10">
    <property type="entry name" value="EF-hand"/>
    <property type="match status" value="2"/>
</dbReference>
<dbReference type="InterPro" id="IPR011992">
    <property type="entry name" value="EF-hand-dom_pair"/>
</dbReference>
<dbReference type="GO" id="GO:0005509">
    <property type="term" value="F:calcium ion binding"/>
    <property type="evidence" value="ECO:0007669"/>
    <property type="project" value="InterPro"/>
</dbReference>
<feature type="compositionally biased region" description="Low complexity" evidence="5">
    <location>
        <begin position="1096"/>
        <end position="1113"/>
    </location>
</feature>
<dbReference type="SUPFAM" id="SSF48371">
    <property type="entry name" value="ARM repeat"/>
    <property type="match status" value="1"/>
</dbReference>
<dbReference type="CDD" id="cd00051">
    <property type="entry name" value="EFh"/>
    <property type="match status" value="1"/>
</dbReference>
<comment type="caution">
    <text evidence="7">The sequence shown here is derived from an EMBL/GenBank/DDBJ whole genome shotgun (WGS) entry which is preliminary data.</text>
</comment>
<dbReference type="PANTHER" id="PTHR10891">
    <property type="entry name" value="EF-HAND CALCIUM-BINDING DOMAIN CONTAINING PROTEIN"/>
    <property type="match status" value="1"/>
</dbReference>
<dbReference type="Gene3D" id="1.25.10.10">
    <property type="entry name" value="Leucine-rich Repeat Variant"/>
    <property type="match status" value="1"/>
</dbReference>
<feature type="region of interest" description="Disordered" evidence="5">
    <location>
        <begin position="371"/>
        <end position="394"/>
    </location>
</feature>
<evidence type="ECO:0000256" key="5">
    <source>
        <dbReference type="SAM" id="MobiDB-lite"/>
    </source>
</evidence>
<evidence type="ECO:0000256" key="4">
    <source>
        <dbReference type="SAM" id="Coils"/>
    </source>
</evidence>
<dbReference type="InterPro" id="IPR002048">
    <property type="entry name" value="EF_hand_dom"/>
</dbReference>
<organism evidence="7 8">
    <name type="scientific">Prymnesium parvum</name>
    <name type="common">Toxic golden alga</name>
    <dbReference type="NCBI Taxonomy" id="97485"/>
    <lineage>
        <taxon>Eukaryota</taxon>
        <taxon>Haptista</taxon>
        <taxon>Haptophyta</taxon>
        <taxon>Prymnesiophyceae</taxon>
        <taxon>Prymnesiales</taxon>
        <taxon>Prymnesiaceae</taxon>
        <taxon>Prymnesium</taxon>
    </lineage>
</organism>
<keyword evidence="8" id="KW-1185">Reference proteome</keyword>
<keyword evidence="4" id="KW-0175">Coiled coil</keyword>
<dbReference type="Gene3D" id="1.20.5.190">
    <property type="match status" value="1"/>
</dbReference>
<dbReference type="PROSITE" id="PS00018">
    <property type="entry name" value="EF_HAND_1"/>
    <property type="match status" value="3"/>
</dbReference>
<dbReference type="InterPro" id="IPR011989">
    <property type="entry name" value="ARM-like"/>
</dbReference>
<dbReference type="InterPro" id="IPR039647">
    <property type="entry name" value="EF_hand_pair_protein_CML-like"/>
</dbReference>